<name>A0A8J3M8F9_9RHOB</name>
<dbReference type="AlphaFoldDB" id="A0A8J3M8F9"/>
<gene>
    <name evidence="1" type="ORF">GCM10017056_27060</name>
</gene>
<dbReference type="Proteomes" id="UP000626220">
    <property type="component" value="Unassembled WGS sequence"/>
</dbReference>
<organism evidence="1 2">
    <name type="scientific">Seohaeicola zhoushanensis</name>
    <dbReference type="NCBI Taxonomy" id="1569283"/>
    <lineage>
        <taxon>Bacteria</taxon>
        <taxon>Pseudomonadati</taxon>
        <taxon>Pseudomonadota</taxon>
        <taxon>Alphaproteobacteria</taxon>
        <taxon>Rhodobacterales</taxon>
        <taxon>Roseobacteraceae</taxon>
        <taxon>Seohaeicola</taxon>
    </lineage>
</organism>
<dbReference type="EMBL" id="BNCJ01000007">
    <property type="protein sequence ID" value="GHF54200.1"/>
    <property type="molecule type" value="Genomic_DNA"/>
</dbReference>
<reference evidence="1" key="2">
    <citation type="submission" date="2020-09" db="EMBL/GenBank/DDBJ databases">
        <authorList>
            <person name="Sun Q."/>
            <person name="Kim S."/>
        </authorList>
    </citation>
    <scope>NUCLEOTIDE SEQUENCE</scope>
    <source>
        <strain evidence="1">KCTC 42650</strain>
    </source>
</reference>
<dbReference type="RefSeq" id="WP_189680624.1">
    <property type="nucleotide sequence ID" value="NZ_BNCJ01000007.1"/>
</dbReference>
<evidence type="ECO:0000313" key="1">
    <source>
        <dbReference type="EMBL" id="GHF54200.1"/>
    </source>
</evidence>
<sequence>MQVIQTAEYARALYRTHGDRAEAEAASRERMCDAAGKRAEAEDWRAVRRAIRSLRGANES</sequence>
<comment type="caution">
    <text evidence="1">The sequence shown here is derived from an EMBL/GenBank/DDBJ whole genome shotgun (WGS) entry which is preliminary data.</text>
</comment>
<proteinExistence type="predicted"/>
<keyword evidence="2" id="KW-1185">Reference proteome</keyword>
<accession>A0A8J3M8F9</accession>
<reference evidence="1" key="1">
    <citation type="journal article" date="2014" name="Int. J. Syst. Evol. Microbiol.">
        <title>Complete genome sequence of Corynebacterium casei LMG S-19264T (=DSM 44701T), isolated from a smear-ripened cheese.</title>
        <authorList>
            <consortium name="US DOE Joint Genome Institute (JGI-PGF)"/>
            <person name="Walter F."/>
            <person name="Albersmeier A."/>
            <person name="Kalinowski J."/>
            <person name="Ruckert C."/>
        </authorList>
    </citation>
    <scope>NUCLEOTIDE SEQUENCE</scope>
    <source>
        <strain evidence="1">KCTC 42650</strain>
    </source>
</reference>
<protein>
    <submittedName>
        <fullName evidence="1">Uncharacterized protein</fullName>
    </submittedName>
</protein>
<evidence type="ECO:0000313" key="2">
    <source>
        <dbReference type="Proteomes" id="UP000626220"/>
    </source>
</evidence>